<protein>
    <submittedName>
        <fullName evidence="1">Uncharacterized protein</fullName>
    </submittedName>
</protein>
<evidence type="ECO:0000313" key="2">
    <source>
        <dbReference type="Proteomes" id="UP000540412"/>
    </source>
</evidence>
<gene>
    <name evidence="1" type="ORF">BJY24_005456</name>
</gene>
<evidence type="ECO:0000313" key="1">
    <source>
        <dbReference type="EMBL" id="MBB5916544.1"/>
    </source>
</evidence>
<comment type="caution">
    <text evidence="1">The sequence shown here is derived from an EMBL/GenBank/DDBJ whole genome shotgun (WGS) entry which is preliminary data.</text>
</comment>
<proteinExistence type="predicted"/>
<keyword evidence="2" id="KW-1185">Reference proteome</keyword>
<reference evidence="1 2" key="1">
    <citation type="submission" date="2020-08" db="EMBL/GenBank/DDBJ databases">
        <title>Sequencing the genomes of 1000 actinobacteria strains.</title>
        <authorList>
            <person name="Klenk H.-P."/>
        </authorList>
    </citation>
    <scope>NUCLEOTIDE SEQUENCE [LARGE SCALE GENOMIC DNA]</scope>
    <source>
        <strain evidence="1 2">DSM 43582</strain>
    </source>
</reference>
<sequence length="75" mass="8502">MRDASDAAQARVFYDWLAAEADALDAALRTQLTRRGLPRATTEARLLSRDLDEVRRCMSQLRARFPDLDARPAEP</sequence>
<dbReference type="RefSeq" id="WP_040754294.1">
    <property type="nucleotide sequence ID" value="NZ_JACHIT010000002.1"/>
</dbReference>
<organism evidence="1 2">
    <name type="scientific">Nocardia transvalensis</name>
    <dbReference type="NCBI Taxonomy" id="37333"/>
    <lineage>
        <taxon>Bacteria</taxon>
        <taxon>Bacillati</taxon>
        <taxon>Actinomycetota</taxon>
        <taxon>Actinomycetes</taxon>
        <taxon>Mycobacteriales</taxon>
        <taxon>Nocardiaceae</taxon>
        <taxon>Nocardia</taxon>
    </lineage>
</organism>
<dbReference type="EMBL" id="JACHIT010000002">
    <property type="protein sequence ID" value="MBB5916544.1"/>
    <property type="molecule type" value="Genomic_DNA"/>
</dbReference>
<accession>A0A7W9PJ27</accession>
<dbReference type="Proteomes" id="UP000540412">
    <property type="component" value="Unassembled WGS sequence"/>
</dbReference>
<name>A0A7W9PJ27_9NOCA</name>
<dbReference type="AlphaFoldDB" id="A0A7W9PJ27"/>